<dbReference type="SMART" id="SM00220">
    <property type="entry name" value="S_TKc"/>
    <property type="match status" value="1"/>
</dbReference>
<evidence type="ECO:0000256" key="5">
    <source>
        <dbReference type="ARBA" id="ARBA00022840"/>
    </source>
</evidence>
<dbReference type="GO" id="GO:0007059">
    <property type="term" value="P:chromosome segregation"/>
    <property type="evidence" value="ECO:0007669"/>
    <property type="project" value="TreeGrafter"/>
</dbReference>
<dbReference type="InterPro" id="IPR011009">
    <property type="entry name" value="Kinase-like_dom_sf"/>
</dbReference>
<evidence type="ECO:0000256" key="1">
    <source>
        <dbReference type="ARBA" id="ARBA00022527"/>
    </source>
</evidence>
<evidence type="ECO:0000256" key="7">
    <source>
        <dbReference type="RuleBase" id="RU000304"/>
    </source>
</evidence>
<dbReference type="GO" id="GO:0004674">
    <property type="term" value="F:protein serine/threonine kinase activity"/>
    <property type="evidence" value="ECO:0007669"/>
    <property type="project" value="UniProtKB-KW"/>
</dbReference>
<dbReference type="GO" id="GO:0035556">
    <property type="term" value="P:intracellular signal transduction"/>
    <property type="evidence" value="ECO:0007669"/>
    <property type="project" value="TreeGrafter"/>
</dbReference>
<dbReference type="FunFam" id="1.10.510.10:FF:000698">
    <property type="entry name" value="Serine/threonine-protein kinase tousled-like 1"/>
    <property type="match status" value="1"/>
</dbReference>
<keyword evidence="3 6" id="KW-0547">Nucleotide-binding</keyword>
<dbReference type="PROSITE" id="PS00108">
    <property type="entry name" value="PROTEIN_KINASE_ST"/>
    <property type="match status" value="1"/>
</dbReference>
<evidence type="ECO:0000313" key="9">
    <source>
        <dbReference type="EMBL" id="CAD8258937.1"/>
    </source>
</evidence>
<keyword evidence="5 6" id="KW-0067">ATP-binding</keyword>
<gene>
    <name evidence="9" type="ORF">PPYR1160_LOCUS8438</name>
</gene>
<dbReference type="InterPro" id="IPR017441">
    <property type="entry name" value="Protein_kinase_ATP_BS"/>
</dbReference>
<dbReference type="GO" id="GO:0005634">
    <property type="term" value="C:nucleus"/>
    <property type="evidence" value="ECO:0007669"/>
    <property type="project" value="TreeGrafter"/>
</dbReference>
<evidence type="ECO:0000256" key="3">
    <source>
        <dbReference type="ARBA" id="ARBA00022741"/>
    </source>
</evidence>
<accession>A0A7R9YD27</accession>
<name>A0A7R9YD27_9STRA</name>
<feature type="binding site" evidence="6">
    <location>
        <position position="83"/>
    </location>
    <ligand>
        <name>ATP</name>
        <dbReference type="ChEBI" id="CHEBI:30616"/>
    </ligand>
</feature>
<dbReference type="InterPro" id="IPR000719">
    <property type="entry name" value="Prot_kinase_dom"/>
</dbReference>
<organism evidence="9">
    <name type="scientific">Pinguiococcus pyrenoidosus</name>
    <dbReference type="NCBI Taxonomy" id="172671"/>
    <lineage>
        <taxon>Eukaryota</taxon>
        <taxon>Sar</taxon>
        <taxon>Stramenopiles</taxon>
        <taxon>Ochrophyta</taxon>
        <taxon>Pinguiophyceae</taxon>
        <taxon>Pinguiochrysidales</taxon>
        <taxon>Pinguiochrysidaceae</taxon>
        <taxon>Pinguiococcus</taxon>
    </lineage>
</organism>
<reference evidence="9" key="1">
    <citation type="submission" date="2021-01" db="EMBL/GenBank/DDBJ databases">
        <authorList>
            <person name="Corre E."/>
            <person name="Pelletier E."/>
            <person name="Niang G."/>
            <person name="Scheremetjew M."/>
            <person name="Finn R."/>
            <person name="Kale V."/>
            <person name="Holt S."/>
            <person name="Cochrane G."/>
            <person name="Meng A."/>
            <person name="Brown T."/>
            <person name="Cohen L."/>
        </authorList>
    </citation>
    <scope>NUCLEOTIDE SEQUENCE</scope>
    <source>
        <strain evidence="9">CCMP2078</strain>
    </source>
</reference>
<proteinExistence type="inferred from homology"/>
<dbReference type="PROSITE" id="PS50011">
    <property type="entry name" value="PROTEIN_KINASE_DOM"/>
    <property type="match status" value="1"/>
</dbReference>
<keyword evidence="1 7" id="KW-0723">Serine/threonine-protein kinase</keyword>
<keyword evidence="2" id="KW-0808">Transferase</keyword>
<protein>
    <recommendedName>
        <fullName evidence="8">Protein kinase domain-containing protein</fullName>
    </recommendedName>
</protein>
<dbReference type="PANTHER" id="PTHR22974">
    <property type="entry name" value="MIXED LINEAGE PROTEIN KINASE"/>
    <property type="match status" value="1"/>
</dbReference>
<dbReference type="Pfam" id="PF00069">
    <property type="entry name" value="Pkinase"/>
    <property type="match status" value="1"/>
</dbReference>
<evidence type="ECO:0000259" key="8">
    <source>
        <dbReference type="PROSITE" id="PS50011"/>
    </source>
</evidence>
<dbReference type="CDD" id="cd13990">
    <property type="entry name" value="STKc_TLK"/>
    <property type="match status" value="1"/>
</dbReference>
<dbReference type="AlphaFoldDB" id="A0A7R9YD27"/>
<dbReference type="GO" id="GO:0005524">
    <property type="term" value="F:ATP binding"/>
    <property type="evidence" value="ECO:0007669"/>
    <property type="project" value="UniProtKB-UniRule"/>
</dbReference>
<dbReference type="PROSITE" id="PS00107">
    <property type="entry name" value="PROTEIN_KINASE_ATP"/>
    <property type="match status" value="1"/>
</dbReference>
<sequence length="343" mass="39610">MQHNALKKEEQVLADDVKNFRTEKLDYITELKRQRHEDRSRFSSERERMLNGRYLLCALLGKGGFSEVWRAYDLKCLRTVAVKVHQLRPEWSEERKINYTRHATREYRIHSNLSHPRVVCLFDVFEIDVNSFATVLEYCDGEDLDRHLKKYISIPERDARTWLLQILAGLKYLNTPSADDNRSAIIHYDLKPGNILFDSDGCVKITDFGLSKVIDNSEEGTSLELTSQGAGTYWYLPPECFHRGPEPPRISSKVDVFSLGVIYYQMLFGKRPIGDGMTQDQLLGSGLMLRLSGRDVEFPEKPIVSAGAKDFIRACLQPSQIDRPDIRMLCTHPYLRKDVSFKK</sequence>
<evidence type="ECO:0000256" key="4">
    <source>
        <dbReference type="ARBA" id="ARBA00022777"/>
    </source>
</evidence>
<dbReference type="InterPro" id="IPR008271">
    <property type="entry name" value="Ser/Thr_kinase_AS"/>
</dbReference>
<evidence type="ECO:0000256" key="2">
    <source>
        <dbReference type="ARBA" id="ARBA00022679"/>
    </source>
</evidence>
<dbReference type="SUPFAM" id="SSF56112">
    <property type="entry name" value="Protein kinase-like (PK-like)"/>
    <property type="match status" value="1"/>
</dbReference>
<evidence type="ECO:0000256" key="6">
    <source>
        <dbReference type="PROSITE-ProRule" id="PRU10141"/>
    </source>
</evidence>
<feature type="domain" description="Protein kinase" evidence="8">
    <location>
        <begin position="54"/>
        <end position="335"/>
    </location>
</feature>
<dbReference type="Gene3D" id="1.10.510.10">
    <property type="entry name" value="Transferase(Phosphotransferase) domain 1"/>
    <property type="match status" value="1"/>
</dbReference>
<dbReference type="EMBL" id="HBEA01011027">
    <property type="protein sequence ID" value="CAD8258937.1"/>
    <property type="molecule type" value="Transcribed_RNA"/>
</dbReference>
<keyword evidence="4" id="KW-0418">Kinase</keyword>
<comment type="similarity">
    <text evidence="7">Belongs to the protein kinase superfamily.</text>
</comment>
<dbReference type="PANTHER" id="PTHR22974:SF23">
    <property type="entry name" value="TOUSLED-LIKE KINASE, ISOFORM G"/>
    <property type="match status" value="1"/>
</dbReference>